<evidence type="ECO:0000256" key="4">
    <source>
        <dbReference type="SAM" id="SignalP"/>
    </source>
</evidence>
<keyword evidence="1" id="KW-0677">Repeat</keyword>
<dbReference type="EMBL" id="HBIV01001563">
    <property type="protein sequence ID" value="CAE0645145.1"/>
    <property type="molecule type" value="Transcribed_RNA"/>
</dbReference>
<dbReference type="Gene3D" id="3.30.300.320">
    <property type="match status" value="1"/>
</dbReference>
<dbReference type="Gene3D" id="3.40.50.300">
    <property type="entry name" value="P-loop containing nucleotide triphosphate hydrolases"/>
    <property type="match status" value="1"/>
</dbReference>
<dbReference type="PROSITE" id="PS50258">
    <property type="entry name" value="LNR"/>
    <property type="match status" value="1"/>
</dbReference>
<feature type="chain" id="PRO_5031471646" description="LNR domain-containing protein" evidence="4">
    <location>
        <begin position="17"/>
        <end position="529"/>
    </location>
</feature>
<dbReference type="InterPro" id="IPR000800">
    <property type="entry name" value="Notch_dom"/>
</dbReference>
<reference evidence="6" key="1">
    <citation type="submission" date="2021-01" db="EMBL/GenBank/DDBJ databases">
        <authorList>
            <person name="Corre E."/>
            <person name="Pelletier E."/>
            <person name="Niang G."/>
            <person name="Scheremetjew M."/>
            <person name="Finn R."/>
            <person name="Kale V."/>
            <person name="Holt S."/>
            <person name="Cochrane G."/>
            <person name="Meng A."/>
            <person name="Brown T."/>
            <person name="Cohen L."/>
        </authorList>
    </citation>
    <scope>NUCLEOTIDE SEQUENCE</scope>
    <source>
        <strain evidence="6">CCCM811</strain>
    </source>
</reference>
<feature type="signal peptide" evidence="4">
    <location>
        <begin position="1"/>
        <end position="16"/>
    </location>
</feature>
<dbReference type="Pfam" id="PF00066">
    <property type="entry name" value="Notch"/>
    <property type="match status" value="1"/>
</dbReference>
<keyword evidence="4" id="KW-0732">Signal</keyword>
<evidence type="ECO:0000256" key="1">
    <source>
        <dbReference type="ARBA" id="ARBA00022737"/>
    </source>
</evidence>
<name>A0A7S4DES5_9EUKA</name>
<dbReference type="SUPFAM" id="SSF52540">
    <property type="entry name" value="P-loop containing nucleoside triphosphate hydrolases"/>
    <property type="match status" value="1"/>
</dbReference>
<dbReference type="AlphaFoldDB" id="A0A7S4DES5"/>
<feature type="domain" description="LNR" evidence="5">
    <location>
        <begin position="87"/>
        <end position="124"/>
    </location>
</feature>
<evidence type="ECO:0000259" key="5">
    <source>
        <dbReference type="PROSITE" id="PS50258"/>
    </source>
</evidence>
<gene>
    <name evidence="6" type="ORF">LGLO00237_LOCUS1083</name>
</gene>
<keyword evidence="3" id="KW-0325">Glycoprotein</keyword>
<evidence type="ECO:0000256" key="3">
    <source>
        <dbReference type="ARBA" id="ARBA00023180"/>
    </source>
</evidence>
<organism evidence="6">
    <name type="scientific">Lotharella globosa</name>
    <dbReference type="NCBI Taxonomy" id="91324"/>
    <lineage>
        <taxon>Eukaryota</taxon>
        <taxon>Sar</taxon>
        <taxon>Rhizaria</taxon>
        <taxon>Cercozoa</taxon>
        <taxon>Chlorarachniophyceae</taxon>
        <taxon>Lotharella</taxon>
    </lineage>
</organism>
<keyword evidence="2" id="KW-1015">Disulfide bond</keyword>
<accession>A0A7S4DES5</accession>
<evidence type="ECO:0000313" key="6">
    <source>
        <dbReference type="EMBL" id="CAE0645145.1"/>
    </source>
</evidence>
<sequence length="529" mass="59858">MVALVLGALLSLDASAYWSEKLASGGQRATLEEMDTGSIVVNADGTANQDVAVANTSSFLQTGAYGRDPIFSHKKKPDFHRGTLTGCDPKCNKWWVGDGRCDVACLNEGCGWDNGDCDLSEVPKIAFLHIRKTGGTSLHKYLALLYSDWGANVCRSFSWDCGEHCSCGFWDHNAKRNGAESGMDSCKIIQRTQKQGHTYCEGCVDEMIENKCDYVELHHWDMSVADELRKNGYKIITMLRDPSKQLESAYNYEVFTRKGAKGKLPDYPEGHEGFRMWVEDRTSLQGFDAARMLAGCWHEHNKVNATEFCKINPMYSGREELQKAYATGAQMSREEMFTKAREALTQMDFVGITERFSESLALLQGKLLKNNREECERCKKIRLSVKKENVNKHAVSFLQVPDLHDKLEYNLRHDHGLYNEALQIFHDELRKQGLPVTNDSALLAGNPGKLLNFTTPSREEIEEYVEPTRYTTYKAWVVPSLVMMGAGLVVCVADQLRKKRDRPIEMAGGLEDHDHKKIGWYRSKAIWLF</sequence>
<proteinExistence type="predicted"/>
<dbReference type="InterPro" id="IPR027417">
    <property type="entry name" value="P-loop_NTPase"/>
</dbReference>
<protein>
    <recommendedName>
        <fullName evidence="5">LNR domain-containing protein</fullName>
    </recommendedName>
</protein>
<evidence type="ECO:0000256" key="2">
    <source>
        <dbReference type="ARBA" id="ARBA00023157"/>
    </source>
</evidence>